<comment type="caution">
    <text evidence="1">The sequence shown here is derived from an EMBL/GenBank/DDBJ whole genome shotgun (WGS) entry which is preliminary data.</text>
</comment>
<sequence>MFDFKGLVGALLNRREQDGVYDFQSATQLMQVLPESDILQAQIEIVKALRQMNANGDISLKERLRTVPYLDEKARHLQRHLVDVCEGNILDETASPQQVLPTMLAFWQEMGDAYRVCIKQALATKARNLDKQLHLFCLRGMSYYVAQARWCYLRYLDLESRTWRSLHRLYTYAEQGGYVGEGLAAYEDAPFSDVRSEYLQAMMLSLAQPDKMQPVQISMTAQFLKRWSGLLEIESEIRPNHQLFGVNIGGATPPKRLRRDMVGENWRYWSTDALVLKMREAAQRLEQGGSPAAMGLRADTGTEANVQLLTHLANMWCREIPAPIRKYERRIAQKPIHVVRGLEEIIQFLRGTRPDSGMGVARWELENESDGGIGITYRIANDDKLLVGEIVCMSGIGNKPFTIGTIRRINRSRDGEVHVGIETLSQSPVAVELTSLPDQRRVLALYCPDSVNPAPGRFLIVPQHHADENREFRLSAQGKAYRIRLAQATERGPRTAIAQFSVLEKIAA</sequence>
<accession>A0A0N0XKC4</accession>
<dbReference type="AlphaFoldDB" id="A0A0N0XKC4"/>
<protein>
    <submittedName>
        <fullName evidence="1">Uncharacterized protein</fullName>
    </submittedName>
</protein>
<dbReference type="Proteomes" id="UP000037939">
    <property type="component" value="Unassembled WGS sequence"/>
</dbReference>
<name>A0A0N0XKC4_9NEIS</name>
<gene>
    <name evidence="1" type="ORF">WG78_02890</name>
</gene>
<organism evidence="1 2">
    <name type="scientific">Amantichitinum ursilacus</name>
    <dbReference type="NCBI Taxonomy" id="857265"/>
    <lineage>
        <taxon>Bacteria</taxon>
        <taxon>Pseudomonadati</taxon>
        <taxon>Pseudomonadota</taxon>
        <taxon>Betaproteobacteria</taxon>
        <taxon>Neisseriales</taxon>
        <taxon>Chitinibacteraceae</taxon>
        <taxon>Amantichitinum</taxon>
    </lineage>
</organism>
<evidence type="ECO:0000313" key="1">
    <source>
        <dbReference type="EMBL" id="KPC54486.1"/>
    </source>
</evidence>
<keyword evidence="2" id="KW-1185">Reference proteome</keyword>
<reference evidence="1 2" key="1">
    <citation type="submission" date="2015-07" db="EMBL/GenBank/DDBJ databases">
        <title>Draft genome sequence of the Amantichitinum ursilacus IGB-41, a new chitin-degrading bacterium.</title>
        <authorList>
            <person name="Kirstahler P."/>
            <person name="Guenther M."/>
            <person name="Grumaz C."/>
            <person name="Rupp S."/>
            <person name="Zibek S."/>
            <person name="Sohn K."/>
        </authorList>
    </citation>
    <scope>NUCLEOTIDE SEQUENCE [LARGE SCALE GENOMIC DNA]</scope>
    <source>
        <strain evidence="1 2">IGB-41</strain>
    </source>
</reference>
<dbReference type="RefSeq" id="WP_053936282.1">
    <property type="nucleotide sequence ID" value="NZ_LAQT01000002.1"/>
</dbReference>
<dbReference type="EMBL" id="LAQT01000002">
    <property type="protein sequence ID" value="KPC54486.1"/>
    <property type="molecule type" value="Genomic_DNA"/>
</dbReference>
<evidence type="ECO:0000313" key="2">
    <source>
        <dbReference type="Proteomes" id="UP000037939"/>
    </source>
</evidence>
<proteinExistence type="predicted"/>
<dbReference type="STRING" id="857265.WG78_02890"/>
<dbReference type="OrthoDB" id="9126166at2"/>